<keyword evidence="2" id="KW-1185">Reference proteome</keyword>
<sequence>MARVKFLSSGLKVLKKMSLSFIDPELDRKLNDIDEFIMEQGGNDVAVEYNNTNRILTAQIREASLEVLTVPVEHVCSTLFRGS</sequence>
<gene>
    <name evidence="1" type="ORF">pdam_00018284</name>
</gene>
<reference evidence="1 2" key="1">
    <citation type="journal article" date="2018" name="Sci. Rep.">
        <title>Comparative analysis of the Pocillopora damicornis genome highlights role of immune system in coral evolution.</title>
        <authorList>
            <person name="Cunning R."/>
            <person name="Bay R.A."/>
            <person name="Gillette P."/>
            <person name="Baker A.C."/>
            <person name="Traylor-Knowles N."/>
        </authorList>
    </citation>
    <scope>NUCLEOTIDE SEQUENCE [LARGE SCALE GENOMIC DNA]</scope>
    <source>
        <strain evidence="1">RSMAS</strain>
        <tissue evidence="1">Whole animal</tissue>
    </source>
</reference>
<comment type="caution">
    <text evidence="1">The sequence shown here is derived from an EMBL/GenBank/DDBJ whole genome shotgun (WGS) entry which is preliminary data.</text>
</comment>
<evidence type="ECO:0000313" key="1">
    <source>
        <dbReference type="EMBL" id="RMX50738.1"/>
    </source>
</evidence>
<protein>
    <submittedName>
        <fullName evidence="1">Uncharacterized protein</fullName>
    </submittedName>
</protein>
<name>A0A3M6UB93_POCDA</name>
<evidence type="ECO:0000313" key="2">
    <source>
        <dbReference type="Proteomes" id="UP000275408"/>
    </source>
</evidence>
<dbReference type="EMBL" id="RCHS01001902">
    <property type="protein sequence ID" value="RMX50738.1"/>
    <property type="molecule type" value="Genomic_DNA"/>
</dbReference>
<accession>A0A3M6UB93</accession>
<proteinExistence type="predicted"/>
<dbReference type="AlphaFoldDB" id="A0A3M6UB93"/>
<dbReference type="Proteomes" id="UP000275408">
    <property type="component" value="Unassembled WGS sequence"/>
</dbReference>
<organism evidence="1 2">
    <name type="scientific">Pocillopora damicornis</name>
    <name type="common">Cauliflower coral</name>
    <name type="synonym">Millepora damicornis</name>
    <dbReference type="NCBI Taxonomy" id="46731"/>
    <lineage>
        <taxon>Eukaryota</taxon>
        <taxon>Metazoa</taxon>
        <taxon>Cnidaria</taxon>
        <taxon>Anthozoa</taxon>
        <taxon>Hexacorallia</taxon>
        <taxon>Scleractinia</taxon>
        <taxon>Astrocoeniina</taxon>
        <taxon>Pocilloporidae</taxon>
        <taxon>Pocillopora</taxon>
    </lineage>
</organism>